<dbReference type="InterPro" id="IPR043130">
    <property type="entry name" value="CDP-OH_PTrfase_TM_dom"/>
</dbReference>
<feature type="transmembrane region" description="Helical" evidence="17">
    <location>
        <begin position="144"/>
        <end position="163"/>
    </location>
</feature>
<evidence type="ECO:0000256" key="14">
    <source>
        <dbReference type="ARBA" id="ARBA00048586"/>
    </source>
</evidence>
<evidence type="ECO:0000256" key="2">
    <source>
        <dbReference type="ARBA" id="ARBA00005042"/>
    </source>
</evidence>
<evidence type="ECO:0000256" key="3">
    <source>
        <dbReference type="ARBA" id="ARBA00010441"/>
    </source>
</evidence>
<keyword evidence="7 16" id="KW-0808">Transferase</keyword>
<evidence type="ECO:0000256" key="1">
    <source>
        <dbReference type="ARBA" id="ARBA00004141"/>
    </source>
</evidence>
<evidence type="ECO:0000313" key="18">
    <source>
        <dbReference type="EMBL" id="AIH03593.1"/>
    </source>
</evidence>
<comment type="subcellular location">
    <subcellularLocation>
        <location evidence="1">Membrane</location>
        <topology evidence="1">Multi-pass membrane protein</topology>
    </subcellularLocation>
</comment>
<dbReference type="InterPro" id="IPR048254">
    <property type="entry name" value="CDP_ALCOHOL_P_TRANSF_CS"/>
</dbReference>
<evidence type="ECO:0000313" key="19">
    <source>
        <dbReference type="Proteomes" id="UP000028481"/>
    </source>
</evidence>
<dbReference type="eggNOG" id="COG0558">
    <property type="taxonomic scope" value="Bacteria"/>
</dbReference>
<evidence type="ECO:0000256" key="4">
    <source>
        <dbReference type="ARBA" id="ARBA00013170"/>
    </source>
</evidence>
<proteinExistence type="inferred from homology"/>
<keyword evidence="19" id="KW-1185">Reference proteome</keyword>
<evidence type="ECO:0000256" key="9">
    <source>
        <dbReference type="ARBA" id="ARBA00022989"/>
    </source>
</evidence>
<dbReference type="GO" id="GO:0046474">
    <property type="term" value="P:glycerophospholipid biosynthetic process"/>
    <property type="evidence" value="ECO:0007669"/>
    <property type="project" value="TreeGrafter"/>
</dbReference>
<dbReference type="GO" id="GO:0008444">
    <property type="term" value="F:CDP-diacylglycerol-glycerol-3-phosphate 3-phosphatidyltransferase activity"/>
    <property type="evidence" value="ECO:0007669"/>
    <property type="project" value="UniProtKB-UniRule"/>
</dbReference>
<evidence type="ECO:0000256" key="12">
    <source>
        <dbReference type="ARBA" id="ARBA00023209"/>
    </source>
</evidence>
<comment type="pathway">
    <text evidence="2">Phospholipid metabolism; phosphatidylglycerol biosynthesis; phosphatidylglycerol from CDP-diacylglycerol: step 1/2.</text>
</comment>
<dbReference type="Pfam" id="PF01066">
    <property type="entry name" value="CDP-OH_P_transf"/>
    <property type="match status" value="1"/>
</dbReference>
<dbReference type="RefSeq" id="WP_038063505.1">
    <property type="nucleotide sequence ID" value="NZ_CP008796.1"/>
</dbReference>
<dbReference type="AlphaFoldDB" id="A0A075WT97"/>
<dbReference type="PaxDb" id="289377-HL41_01430"/>
<dbReference type="KEGG" id="tcm:HL41_01430"/>
<dbReference type="InterPro" id="IPR004570">
    <property type="entry name" value="Phosphatidylglycerol_P_synth"/>
</dbReference>
<dbReference type="Gene3D" id="1.20.120.1760">
    <property type="match status" value="1"/>
</dbReference>
<organism evidence="18 19">
    <name type="scientific">Thermodesulfobacterium commune DSM 2178</name>
    <dbReference type="NCBI Taxonomy" id="289377"/>
    <lineage>
        <taxon>Bacteria</taxon>
        <taxon>Pseudomonadati</taxon>
        <taxon>Thermodesulfobacteriota</taxon>
        <taxon>Thermodesulfobacteria</taxon>
        <taxon>Thermodesulfobacteriales</taxon>
        <taxon>Thermodesulfobacteriaceae</taxon>
        <taxon>Thermodesulfobacterium</taxon>
    </lineage>
</organism>
<evidence type="ECO:0000256" key="15">
    <source>
        <dbReference type="NCBIfam" id="TIGR00560"/>
    </source>
</evidence>
<evidence type="ECO:0000256" key="6">
    <source>
        <dbReference type="ARBA" id="ARBA00022516"/>
    </source>
</evidence>
<reference evidence="18 19" key="1">
    <citation type="journal article" date="2015" name="Genome Announc.">
        <title>Genome Sequence of a Sulfate-Reducing Thermophilic Bacterium, Thermodesulfobacterium commune DSM 2178T (Phylum Thermodesulfobacteria).</title>
        <authorList>
            <person name="Bhatnagar S."/>
            <person name="Badger J.H."/>
            <person name="Madupu R."/>
            <person name="Khouri H.M."/>
            <person name="O'Connor E.M."/>
            <person name="Robb F.T."/>
            <person name="Ward N.L."/>
            <person name="Eisen J.A."/>
        </authorList>
    </citation>
    <scope>NUCLEOTIDE SEQUENCE [LARGE SCALE GENOMIC DNA]</scope>
    <source>
        <strain evidence="18 19">DSM 2178</strain>
    </source>
</reference>
<evidence type="ECO:0000256" key="17">
    <source>
        <dbReference type="SAM" id="Phobius"/>
    </source>
</evidence>
<feature type="transmembrane region" description="Helical" evidence="17">
    <location>
        <begin position="119"/>
        <end position="138"/>
    </location>
</feature>
<evidence type="ECO:0000256" key="13">
    <source>
        <dbReference type="ARBA" id="ARBA00023264"/>
    </source>
</evidence>
<dbReference type="PROSITE" id="PS00379">
    <property type="entry name" value="CDP_ALCOHOL_P_TRANSF"/>
    <property type="match status" value="1"/>
</dbReference>
<dbReference type="HOGENOM" id="CLU_969540_0_0_0"/>
<dbReference type="GO" id="GO:0016020">
    <property type="term" value="C:membrane"/>
    <property type="evidence" value="ECO:0007669"/>
    <property type="project" value="UniProtKB-SubCell"/>
</dbReference>
<evidence type="ECO:0000256" key="16">
    <source>
        <dbReference type="RuleBase" id="RU003750"/>
    </source>
</evidence>
<keyword evidence="12" id="KW-0594">Phospholipid biosynthesis</keyword>
<dbReference type="InterPro" id="IPR000462">
    <property type="entry name" value="CDP-OH_P_trans"/>
</dbReference>
<protein>
    <recommendedName>
        <fullName evidence="5 15">CDP-diacylglycerol--glycerol-3-phosphate 3-phosphatidyltransferase</fullName>
        <ecNumber evidence="4 15">2.7.8.5</ecNumber>
    </recommendedName>
</protein>
<dbReference type="EMBL" id="CP008796">
    <property type="protein sequence ID" value="AIH03593.1"/>
    <property type="molecule type" value="Genomic_DNA"/>
</dbReference>
<keyword evidence="8 17" id="KW-0812">Transmembrane</keyword>
<dbReference type="EC" id="2.7.8.5" evidence="4 15"/>
<dbReference type="InterPro" id="IPR050324">
    <property type="entry name" value="CDP-alcohol_PTase-I"/>
</dbReference>
<feature type="transmembrane region" description="Helical" evidence="17">
    <location>
        <begin position="184"/>
        <end position="202"/>
    </location>
</feature>
<dbReference type="OrthoDB" id="9796672at2"/>
<dbReference type="PANTHER" id="PTHR14269">
    <property type="entry name" value="CDP-DIACYLGLYCEROL--GLYCEROL-3-PHOSPHATE 3-PHOSPHATIDYLTRANSFERASE-RELATED"/>
    <property type="match status" value="1"/>
</dbReference>
<evidence type="ECO:0000256" key="8">
    <source>
        <dbReference type="ARBA" id="ARBA00022692"/>
    </source>
</evidence>
<dbReference type="NCBIfam" id="TIGR00560">
    <property type="entry name" value="pgsA"/>
    <property type="match status" value="1"/>
</dbReference>
<keyword evidence="11 17" id="KW-0472">Membrane</keyword>
<accession>A0A075WT97</accession>
<dbReference type="Proteomes" id="UP000028481">
    <property type="component" value="Chromosome"/>
</dbReference>
<keyword evidence="9 17" id="KW-1133">Transmembrane helix</keyword>
<evidence type="ECO:0000256" key="7">
    <source>
        <dbReference type="ARBA" id="ARBA00022679"/>
    </source>
</evidence>
<keyword evidence="6" id="KW-0444">Lipid biosynthesis</keyword>
<dbReference type="STRING" id="289377.HL41_01430"/>
<evidence type="ECO:0000256" key="5">
    <source>
        <dbReference type="ARBA" id="ARBA00014944"/>
    </source>
</evidence>
<keyword evidence="10" id="KW-0443">Lipid metabolism</keyword>
<gene>
    <name evidence="18" type="ORF">HL41_01430</name>
</gene>
<evidence type="ECO:0000256" key="10">
    <source>
        <dbReference type="ARBA" id="ARBA00023098"/>
    </source>
</evidence>
<comment type="catalytic activity">
    <reaction evidence="14">
        <text>a CDP-1,2-diacyl-sn-glycerol + sn-glycerol 3-phosphate = a 1,2-diacyl-sn-glycero-3-phospho-(1'-sn-glycero-3'-phosphate) + CMP + H(+)</text>
        <dbReference type="Rhea" id="RHEA:12593"/>
        <dbReference type="ChEBI" id="CHEBI:15378"/>
        <dbReference type="ChEBI" id="CHEBI:57597"/>
        <dbReference type="ChEBI" id="CHEBI:58332"/>
        <dbReference type="ChEBI" id="CHEBI:60110"/>
        <dbReference type="ChEBI" id="CHEBI:60377"/>
        <dbReference type="EC" id="2.7.8.5"/>
    </reaction>
</comment>
<dbReference type="PANTHER" id="PTHR14269:SF11">
    <property type="entry name" value="CDP-DIACYLGLYCEROL--GLYCEROL-3-PHOSPHATE 3-PHOSPHATIDYLTRANSFERASE"/>
    <property type="match status" value="1"/>
</dbReference>
<name>A0A075WT97_9BACT</name>
<evidence type="ECO:0000256" key="11">
    <source>
        <dbReference type="ARBA" id="ARBA00023136"/>
    </source>
</evidence>
<sequence>MTNRINPNLLTLLRVVCLPVPCLLLFINSSIAKLMAISLLLFLSLTDYFDGLLARKYNQTSKLGALLDPIADKIFVTTIYLIMVKLDYFPFLPVFFLLLREILISFLRSILPQTMKVNLIAKFKTFFQMSLAVGVIFAKTLYPALNPTLVEILVWIAVLLSYLSGLKYILRTINKLNYIFQKQFQNKLLYEVFCPLLLLLFFPFTENFFWVVPFLIGMLFLKGVNKLETEKKEKRFTFLGFSLLSLAGILEVIFWGKIQFSILFLLFYLILKEGIKSFNIIKEAFKF</sequence>
<keyword evidence="13" id="KW-1208">Phospholipid metabolism</keyword>
<comment type="similarity">
    <text evidence="3 16">Belongs to the CDP-alcohol phosphatidyltransferase class-I family.</text>
</comment>